<reference evidence="2" key="2">
    <citation type="journal article" date="2015" name="Data Brief">
        <title>Shoot transcriptome of the giant reed, Arundo donax.</title>
        <authorList>
            <person name="Barrero R.A."/>
            <person name="Guerrero F.D."/>
            <person name="Moolhuijzen P."/>
            <person name="Goolsby J.A."/>
            <person name="Tidwell J."/>
            <person name="Bellgard S.E."/>
            <person name="Bellgard M.I."/>
        </authorList>
    </citation>
    <scope>NUCLEOTIDE SEQUENCE</scope>
    <source>
        <tissue evidence="2">Shoot tissue taken approximately 20 cm above the soil surface</tissue>
    </source>
</reference>
<evidence type="ECO:0000313" key="2">
    <source>
        <dbReference type="EMBL" id="JAD22123.1"/>
    </source>
</evidence>
<protein>
    <submittedName>
        <fullName evidence="2">Uncharacterized protein</fullName>
    </submittedName>
</protein>
<reference evidence="2" key="1">
    <citation type="submission" date="2014-09" db="EMBL/GenBank/DDBJ databases">
        <authorList>
            <person name="Magalhaes I.L.F."/>
            <person name="Oliveira U."/>
            <person name="Santos F.R."/>
            <person name="Vidigal T.H.D.A."/>
            <person name="Brescovit A.D."/>
            <person name="Santos A.J."/>
        </authorList>
    </citation>
    <scope>NUCLEOTIDE SEQUENCE</scope>
    <source>
        <tissue evidence="2">Shoot tissue taken approximately 20 cm above the soil surface</tissue>
    </source>
</reference>
<name>A0A0A8Y9X0_ARUDO</name>
<dbReference type="AlphaFoldDB" id="A0A0A8Y9X0"/>
<proteinExistence type="predicted"/>
<feature type="region of interest" description="Disordered" evidence="1">
    <location>
        <begin position="1"/>
        <end position="24"/>
    </location>
</feature>
<accession>A0A0A8Y9X0</accession>
<dbReference type="EMBL" id="GBRH01275772">
    <property type="protein sequence ID" value="JAD22123.1"/>
    <property type="molecule type" value="Transcribed_RNA"/>
</dbReference>
<sequence>MLPSRWRASIHKSKTPLPHGSQPPWASQVSPFIIILRAAAVRQLEVRWR</sequence>
<evidence type="ECO:0000256" key="1">
    <source>
        <dbReference type="SAM" id="MobiDB-lite"/>
    </source>
</evidence>
<organism evidence="2">
    <name type="scientific">Arundo donax</name>
    <name type="common">Giant reed</name>
    <name type="synonym">Donax arundinaceus</name>
    <dbReference type="NCBI Taxonomy" id="35708"/>
    <lineage>
        <taxon>Eukaryota</taxon>
        <taxon>Viridiplantae</taxon>
        <taxon>Streptophyta</taxon>
        <taxon>Embryophyta</taxon>
        <taxon>Tracheophyta</taxon>
        <taxon>Spermatophyta</taxon>
        <taxon>Magnoliopsida</taxon>
        <taxon>Liliopsida</taxon>
        <taxon>Poales</taxon>
        <taxon>Poaceae</taxon>
        <taxon>PACMAD clade</taxon>
        <taxon>Arundinoideae</taxon>
        <taxon>Arundineae</taxon>
        <taxon>Arundo</taxon>
    </lineage>
</organism>